<evidence type="ECO:0000313" key="3">
    <source>
        <dbReference type="Proteomes" id="UP000198733"/>
    </source>
</evidence>
<reference evidence="2 3" key="1">
    <citation type="submission" date="2016-10" db="EMBL/GenBank/DDBJ databases">
        <authorList>
            <person name="Varghese N."/>
            <person name="Submissions S."/>
        </authorList>
    </citation>
    <scope>NUCLEOTIDE SEQUENCE [LARGE SCALE GENOMIC DNA]</scope>
    <source>
        <strain evidence="2 3">CGMCC 1.7734</strain>
    </source>
</reference>
<keyword evidence="3" id="KW-1185">Reference proteome</keyword>
<dbReference type="EMBL" id="FOEH01000001">
    <property type="protein sequence ID" value="SEP93281.1"/>
    <property type="molecule type" value="Genomic_DNA"/>
</dbReference>
<evidence type="ECO:0008006" key="4">
    <source>
        <dbReference type="Google" id="ProtNLM"/>
    </source>
</evidence>
<keyword evidence="1" id="KW-0812">Transmembrane</keyword>
<feature type="transmembrane region" description="Helical" evidence="1">
    <location>
        <begin position="528"/>
        <end position="548"/>
    </location>
</feature>
<comment type="caution">
    <text evidence="2">The sequence shown here is derived from an EMBL/GenBank/DDBJ whole genome shotgun (WGS) entry which is preliminary data.</text>
</comment>
<organism evidence="2 3">
    <name type="scientific">Virgibacillus subterraneus</name>
    <dbReference type="NCBI Taxonomy" id="621109"/>
    <lineage>
        <taxon>Bacteria</taxon>
        <taxon>Bacillati</taxon>
        <taxon>Bacillota</taxon>
        <taxon>Bacilli</taxon>
        <taxon>Bacillales</taxon>
        <taxon>Bacillaceae</taxon>
        <taxon>Virgibacillus</taxon>
    </lineage>
</organism>
<sequence>MSLLSKLYDEKRVLINLEKYELSDLSTSNTIRDLIDNFFVIERYYKTTNFDTLSNLTDYIDFIFLKYITRYSDDSDYLHEPYKTQLKELIAYTEKKINKVENSSLIQFINDYYIDIFEYDQKYHKYGLRKMTLDLIIKFYNGVKYSGVLEYLIQEHPIFIYDNFNKLLKVFKKENGNLLKLLLLDEKNFNKLCEYRFENICDTAEWLNNVNKEIALELGKKILSYIDNQYFKKEQSIYYLQKLLHRAIKTLYLLRIEGAKSVENYIRLIDKEVEEYLTEHGQQFQYEISTEVYDKFMSELDKKGVGEFSKYMAITHWIDTNNLWYSRLEKRAKEYKSSLIDYVGSSFETNSYFTVGKLNTIDILINSNSMALFYWFRDDKRIEEFKKSVNTVLECIFAELNYDTKYDSLEDDVNALITILSDINKNINEDVFYHIKSIFVISFLEKILRMIYLCIDEDAFFDKSKITLGTTIGNSKNSTSVLCDLIGEHHHRWTRYYFLTEDQGIGFDLRNRLAHLRDIRMGEINLPIFIKIVWLTISTLNSIFVNLVNNKDKYEGLG</sequence>
<keyword evidence="1" id="KW-0472">Membrane</keyword>
<evidence type="ECO:0000256" key="1">
    <source>
        <dbReference type="SAM" id="Phobius"/>
    </source>
</evidence>
<proteinExistence type="predicted"/>
<protein>
    <recommendedName>
        <fullName evidence="4">DUF4209 domain-containing protein</fullName>
    </recommendedName>
</protein>
<dbReference type="RefSeq" id="WP_092503186.1">
    <property type="nucleotide sequence ID" value="NZ_FOEH01000001.1"/>
</dbReference>
<keyword evidence="1" id="KW-1133">Transmembrane helix</keyword>
<evidence type="ECO:0000313" key="2">
    <source>
        <dbReference type="EMBL" id="SEP93281.1"/>
    </source>
</evidence>
<dbReference type="Proteomes" id="UP000198733">
    <property type="component" value="Unassembled WGS sequence"/>
</dbReference>
<gene>
    <name evidence="2" type="ORF">SAMN05216232_1362</name>
</gene>
<accession>A0A1H9BX24</accession>
<name>A0A1H9BX24_9BACI</name>